<accession>A0A165P6H7</accession>
<protein>
    <submittedName>
        <fullName evidence="1">Uncharacterized protein</fullName>
    </submittedName>
</protein>
<sequence length="136" mass="15683">MNPSILRRSTWPRYISRIRFVNHASFVGASGPFSIRRVAWVLSTRQWGCIANERQSDIRKRPRLYRVFDVLESRATSLAAHGTKHQQCASGRTVSLTDVEPIIASSPSRRGHRAYMREECRLHTIDIEFQALLYPT</sequence>
<evidence type="ECO:0000313" key="1">
    <source>
        <dbReference type="EMBL" id="KZT67824.1"/>
    </source>
</evidence>
<proteinExistence type="predicted"/>
<dbReference type="EMBL" id="KV429072">
    <property type="protein sequence ID" value="KZT67824.1"/>
    <property type="molecule type" value="Genomic_DNA"/>
</dbReference>
<keyword evidence="2" id="KW-1185">Reference proteome</keyword>
<reference evidence="1 2" key="1">
    <citation type="journal article" date="2016" name="Mol. Biol. Evol.">
        <title>Comparative Genomics of Early-Diverging Mushroom-Forming Fungi Provides Insights into the Origins of Lignocellulose Decay Capabilities.</title>
        <authorList>
            <person name="Nagy L.G."/>
            <person name="Riley R."/>
            <person name="Tritt A."/>
            <person name="Adam C."/>
            <person name="Daum C."/>
            <person name="Floudas D."/>
            <person name="Sun H."/>
            <person name="Yadav J.S."/>
            <person name="Pangilinan J."/>
            <person name="Larsson K.H."/>
            <person name="Matsuura K."/>
            <person name="Barry K."/>
            <person name="Labutti K."/>
            <person name="Kuo R."/>
            <person name="Ohm R.A."/>
            <person name="Bhattacharya S.S."/>
            <person name="Shirouzu T."/>
            <person name="Yoshinaga Y."/>
            <person name="Martin F.M."/>
            <person name="Grigoriev I.V."/>
            <person name="Hibbett D.S."/>
        </authorList>
    </citation>
    <scope>NUCLEOTIDE SEQUENCE [LARGE SCALE GENOMIC DNA]</scope>
    <source>
        <strain evidence="1 2">L-15889</strain>
    </source>
</reference>
<name>A0A165P6H7_9APHY</name>
<dbReference type="Proteomes" id="UP000076727">
    <property type="component" value="Unassembled WGS sequence"/>
</dbReference>
<organism evidence="1 2">
    <name type="scientific">Daedalea quercina L-15889</name>
    <dbReference type="NCBI Taxonomy" id="1314783"/>
    <lineage>
        <taxon>Eukaryota</taxon>
        <taxon>Fungi</taxon>
        <taxon>Dikarya</taxon>
        <taxon>Basidiomycota</taxon>
        <taxon>Agaricomycotina</taxon>
        <taxon>Agaricomycetes</taxon>
        <taxon>Polyporales</taxon>
        <taxon>Fomitopsis</taxon>
    </lineage>
</organism>
<dbReference type="AlphaFoldDB" id="A0A165P6H7"/>
<gene>
    <name evidence="1" type="ORF">DAEQUDRAFT_728591</name>
</gene>
<evidence type="ECO:0000313" key="2">
    <source>
        <dbReference type="Proteomes" id="UP000076727"/>
    </source>
</evidence>